<gene>
    <name evidence="1" type="ORF">E5676_scaffold398G00390</name>
</gene>
<reference evidence="1 2" key="1">
    <citation type="submission" date="2019-08" db="EMBL/GenBank/DDBJ databases">
        <title>Draft genome sequences of two oriental melons (Cucumis melo L. var makuwa).</title>
        <authorList>
            <person name="Kwon S.-Y."/>
        </authorList>
    </citation>
    <scope>NUCLEOTIDE SEQUENCE [LARGE SCALE GENOMIC DNA]</scope>
    <source>
        <strain evidence="2">cv. Chang Bougi</strain>
        <tissue evidence="1">Leaf</tissue>
    </source>
</reference>
<dbReference type="Proteomes" id="UP000321947">
    <property type="component" value="Unassembled WGS sequence"/>
</dbReference>
<proteinExistence type="predicted"/>
<sequence>MSENDKFNIVVLKDMGVKDSVDKIEVKAETVGNEMEQDHSGNLSKYDPSLDIPIALKKDTRFITFVKSQGYSQVHSNHTLFAKVSKVGKIVVLMTLFYLGMTSLRSSIEKEDGDEFEIKELENLKYFLGTEVAKNVSSYLKGRRPTEELLRPLLLLTRQGSSLARNPNLSIVLLYGETSVLEAIRSKGLWSEAVLKLSMRL</sequence>
<name>A0A5D3E7K0_CUCMM</name>
<dbReference type="AlphaFoldDB" id="A0A5D3E7K0"/>
<evidence type="ECO:0000313" key="1">
    <source>
        <dbReference type="EMBL" id="TYK31676.1"/>
    </source>
</evidence>
<evidence type="ECO:0000313" key="2">
    <source>
        <dbReference type="Proteomes" id="UP000321947"/>
    </source>
</evidence>
<accession>A0A5D3E7K0</accession>
<comment type="caution">
    <text evidence="1">The sequence shown here is derived from an EMBL/GenBank/DDBJ whole genome shotgun (WGS) entry which is preliminary data.</text>
</comment>
<dbReference type="EMBL" id="SSTD01000026">
    <property type="protein sequence ID" value="TYK31676.1"/>
    <property type="molecule type" value="Genomic_DNA"/>
</dbReference>
<protein>
    <submittedName>
        <fullName evidence="1">Putative mitochondrial protein</fullName>
    </submittedName>
</protein>
<organism evidence="1 2">
    <name type="scientific">Cucumis melo var. makuwa</name>
    <name type="common">Oriental melon</name>
    <dbReference type="NCBI Taxonomy" id="1194695"/>
    <lineage>
        <taxon>Eukaryota</taxon>
        <taxon>Viridiplantae</taxon>
        <taxon>Streptophyta</taxon>
        <taxon>Embryophyta</taxon>
        <taxon>Tracheophyta</taxon>
        <taxon>Spermatophyta</taxon>
        <taxon>Magnoliopsida</taxon>
        <taxon>eudicotyledons</taxon>
        <taxon>Gunneridae</taxon>
        <taxon>Pentapetalae</taxon>
        <taxon>rosids</taxon>
        <taxon>fabids</taxon>
        <taxon>Cucurbitales</taxon>
        <taxon>Cucurbitaceae</taxon>
        <taxon>Benincaseae</taxon>
        <taxon>Cucumis</taxon>
    </lineage>
</organism>